<dbReference type="InterPro" id="IPR050148">
    <property type="entry name" value="Terpene_synthase-like"/>
</dbReference>
<evidence type="ECO:0000256" key="2">
    <source>
        <dbReference type="ARBA" id="ARBA00022723"/>
    </source>
</evidence>
<proteinExistence type="predicted"/>
<dbReference type="InterPro" id="IPR036965">
    <property type="entry name" value="Terpene_synth_N_sf"/>
</dbReference>
<dbReference type="InterPro" id="IPR008930">
    <property type="entry name" value="Terpenoid_cyclase/PrenylTrfase"/>
</dbReference>
<dbReference type="InterPro" id="IPR001906">
    <property type="entry name" value="Terpene_synth_N"/>
</dbReference>
<comment type="caution">
    <text evidence="7">The sequence shown here is derived from an EMBL/GenBank/DDBJ whole genome shotgun (WGS) entry which is preliminary data.</text>
</comment>
<dbReference type="FunFam" id="1.50.10.130:FF:000002">
    <property type="entry name" value="Ent-copalyl diphosphate synthase, chloroplastic"/>
    <property type="match status" value="1"/>
</dbReference>
<evidence type="ECO:0000313" key="8">
    <source>
        <dbReference type="Proteomes" id="UP001140949"/>
    </source>
</evidence>
<protein>
    <submittedName>
        <fullName evidence="7">Ent-kaur-16-ene synthase, chloroplastic isoform X1</fullName>
    </submittedName>
</protein>
<dbReference type="Gene3D" id="1.10.600.10">
    <property type="entry name" value="Farnesyl Diphosphate Synthase"/>
    <property type="match status" value="1"/>
</dbReference>
<dbReference type="FunFam" id="1.50.10.160:FF:000002">
    <property type="entry name" value="cis-abienol synthase, chloroplastic"/>
    <property type="match status" value="1"/>
</dbReference>
<keyword evidence="4" id="KW-0456">Lyase</keyword>
<dbReference type="GO" id="GO:0010333">
    <property type="term" value="F:terpene synthase activity"/>
    <property type="evidence" value="ECO:0007669"/>
    <property type="project" value="InterPro"/>
</dbReference>
<evidence type="ECO:0000256" key="3">
    <source>
        <dbReference type="ARBA" id="ARBA00022842"/>
    </source>
</evidence>
<dbReference type="Proteomes" id="UP001140949">
    <property type="component" value="Unassembled WGS sequence"/>
</dbReference>
<feature type="domain" description="Terpene synthase N-terminal" evidence="5">
    <location>
        <begin position="260"/>
        <end position="457"/>
    </location>
</feature>
<evidence type="ECO:0000313" key="7">
    <source>
        <dbReference type="EMBL" id="KAJ6843517.1"/>
    </source>
</evidence>
<organism evidence="7 8">
    <name type="scientific">Iris pallida</name>
    <name type="common">Sweet iris</name>
    <dbReference type="NCBI Taxonomy" id="29817"/>
    <lineage>
        <taxon>Eukaryota</taxon>
        <taxon>Viridiplantae</taxon>
        <taxon>Streptophyta</taxon>
        <taxon>Embryophyta</taxon>
        <taxon>Tracheophyta</taxon>
        <taxon>Spermatophyta</taxon>
        <taxon>Magnoliopsida</taxon>
        <taxon>Liliopsida</taxon>
        <taxon>Asparagales</taxon>
        <taxon>Iridaceae</taxon>
        <taxon>Iridoideae</taxon>
        <taxon>Irideae</taxon>
        <taxon>Iris</taxon>
    </lineage>
</organism>
<dbReference type="FunFam" id="1.10.600.10:FF:000005">
    <property type="entry name" value="Ent-kaur-16-ene synthase, chloroplastic"/>
    <property type="match status" value="1"/>
</dbReference>
<dbReference type="SUPFAM" id="SSF48239">
    <property type="entry name" value="Terpenoid cyclases/Protein prenyltransferases"/>
    <property type="match status" value="2"/>
</dbReference>
<dbReference type="SUPFAM" id="SSF48576">
    <property type="entry name" value="Terpenoid synthases"/>
    <property type="match status" value="1"/>
</dbReference>
<dbReference type="Pfam" id="PF01397">
    <property type="entry name" value="Terpene_synth"/>
    <property type="match status" value="1"/>
</dbReference>
<gene>
    <name evidence="7" type="ORF">M6B38_295495</name>
</gene>
<evidence type="ECO:0000259" key="5">
    <source>
        <dbReference type="Pfam" id="PF01397"/>
    </source>
</evidence>
<accession>A0AAX6HSH2</accession>
<reference evidence="7" key="1">
    <citation type="journal article" date="2023" name="GigaByte">
        <title>Genome assembly of the bearded iris, Iris pallida Lam.</title>
        <authorList>
            <person name="Bruccoleri R.E."/>
            <person name="Oakeley E.J."/>
            <person name="Faust A.M.E."/>
            <person name="Altorfer M."/>
            <person name="Dessus-Babus S."/>
            <person name="Burckhardt D."/>
            <person name="Oertli M."/>
            <person name="Naumann U."/>
            <person name="Petersen F."/>
            <person name="Wong J."/>
        </authorList>
    </citation>
    <scope>NUCLEOTIDE SEQUENCE</scope>
    <source>
        <strain evidence="7">GSM-AAB239-AS_SAM_17_03QT</strain>
    </source>
</reference>
<dbReference type="AlphaFoldDB" id="A0AAX6HSH2"/>
<name>A0AAX6HSH2_IRIPA</name>
<dbReference type="PANTHER" id="PTHR31739:SF3">
    <property type="entry name" value="ENT-KAUR-16-ENE SYNTHASE, CHLOROPLASTIC"/>
    <property type="match status" value="1"/>
</dbReference>
<sequence length="834" mass="94723">MQVFCGTHVDSNFKMLRSRQSSPFVNTTRADAMQVFCGTRVDSNFKMLRSRQSSPFVNTTRAACPHGLKINASARIPVQDANGCKDRIREALQKVELSVSSYDTAWVAMVPSPGSLKLPCFPGCVDWILGNQHPNGSWGHFHAHPPLTKDTLSSTLACVLALRTWNVGEEHVKKGLRYIGSNISSIMDEKMLTPIGFDIIFPSMVCHALEMGLDLPMNKTEMDTLHRIRDLELRKGSGDYSEGTKAYHAYVAEGLGQFQDWKQVMKFQKTNGSLFNSPSATAAALIHTRDEKSLGYLFSLVQKFGNAVPTIYPLDMFAHLSLVDKLEKFGISRHFSPSIKNILDRVYRGWVEKDEEIFSDIATCAIAFRILRMNGYDVSSDALVSFDEVDHFNNSLQGHLRDTTTVLELFKASQIKISANNTTLQKVNSWSKSYLKELSTGLIQHPDVLLGEVDHLLNYPFYVNLDRLEHKRTIEHCNNMETFRLLKTSYSNSTVSDEDIMEVAVEDFNCCQSMYRKELEHIESWVKANKLDQLGFARQKQVYCYFSVAATIFPPELADARICWAKSSVLATVVDDFFDIGGSREELENMIALVKKWDGNHEKEFYSEKVEIIFSALYNTVNELGAKAWTLQKRNVTDHIVQIWLSLMESMMQEAEWLRNKSVPALDEYIMNGYVSFALGAIVLPTMYFVGPELSENVVRDPEYQRLYQLMSTCGRLINDMHTFEREEKEGKLNSVTLRVHHSRGCTSVDEAKREIEGEIDSGRTELLKMVLQSEGSMVPRACKDVFWAMHRVLNLVYMRTDGFTSQKEMLAGVRAVIHEPIDVSAIRNCRKNE</sequence>
<feature type="domain" description="Terpene synthase metal-binding" evidence="6">
    <location>
        <begin position="531"/>
        <end position="764"/>
    </location>
</feature>
<dbReference type="GO" id="GO:0016102">
    <property type="term" value="P:diterpenoid biosynthetic process"/>
    <property type="evidence" value="ECO:0007669"/>
    <property type="project" value="InterPro"/>
</dbReference>
<keyword evidence="8" id="KW-1185">Reference proteome</keyword>
<comment type="cofactor">
    <cofactor evidence="1">
        <name>Mg(2+)</name>
        <dbReference type="ChEBI" id="CHEBI:18420"/>
    </cofactor>
</comment>
<dbReference type="Gene3D" id="1.50.10.160">
    <property type="match status" value="1"/>
</dbReference>
<dbReference type="InterPro" id="IPR008949">
    <property type="entry name" value="Isoprenoid_synthase_dom_sf"/>
</dbReference>
<dbReference type="Pfam" id="PF03936">
    <property type="entry name" value="Terpene_synth_C"/>
    <property type="match status" value="1"/>
</dbReference>
<keyword evidence="2" id="KW-0479">Metal-binding</keyword>
<dbReference type="EMBL" id="JANAVB010007198">
    <property type="protein sequence ID" value="KAJ6843517.1"/>
    <property type="molecule type" value="Genomic_DNA"/>
</dbReference>
<evidence type="ECO:0000256" key="4">
    <source>
        <dbReference type="ARBA" id="ARBA00023239"/>
    </source>
</evidence>
<dbReference type="Gene3D" id="1.50.10.130">
    <property type="entry name" value="Terpene synthase, N-terminal domain"/>
    <property type="match status" value="1"/>
</dbReference>
<dbReference type="GO" id="GO:0000287">
    <property type="term" value="F:magnesium ion binding"/>
    <property type="evidence" value="ECO:0007669"/>
    <property type="project" value="InterPro"/>
</dbReference>
<evidence type="ECO:0000256" key="1">
    <source>
        <dbReference type="ARBA" id="ARBA00001946"/>
    </source>
</evidence>
<dbReference type="InterPro" id="IPR005630">
    <property type="entry name" value="Terpene_synthase_metal-bd"/>
</dbReference>
<dbReference type="SFLD" id="SFLDG01014">
    <property type="entry name" value="Terpene_Cyclase_Like_1_N-term"/>
    <property type="match status" value="1"/>
</dbReference>
<dbReference type="PANTHER" id="PTHR31739">
    <property type="entry name" value="ENT-COPALYL DIPHOSPHATE SYNTHASE, CHLOROPLASTIC"/>
    <property type="match status" value="1"/>
</dbReference>
<dbReference type="InterPro" id="IPR044814">
    <property type="entry name" value="Terpene_cyclase_plant_C1"/>
</dbReference>
<evidence type="ECO:0000259" key="6">
    <source>
        <dbReference type="Pfam" id="PF03936"/>
    </source>
</evidence>
<dbReference type="CDD" id="cd00684">
    <property type="entry name" value="Terpene_cyclase_plant_C1"/>
    <property type="match status" value="1"/>
</dbReference>
<keyword evidence="3" id="KW-0460">Magnesium</keyword>
<reference evidence="7" key="2">
    <citation type="submission" date="2023-04" db="EMBL/GenBank/DDBJ databases">
        <authorList>
            <person name="Bruccoleri R.E."/>
            <person name="Oakeley E.J."/>
            <person name="Faust A.-M."/>
            <person name="Dessus-Babus S."/>
            <person name="Altorfer M."/>
            <person name="Burckhardt D."/>
            <person name="Oertli M."/>
            <person name="Naumann U."/>
            <person name="Petersen F."/>
            <person name="Wong J."/>
        </authorList>
    </citation>
    <scope>NUCLEOTIDE SEQUENCE</scope>
    <source>
        <strain evidence="7">GSM-AAB239-AS_SAM_17_03QT</strain>
        <tissue evidence="7">Leaf</tissue>
    </source>
</reference>